<keyword evidence="2" id="KW-1185">Reference proteome</keyword>
<geneLocation type="plasmid" evidence="1 2">
    <name>unnamed1</name>
</geneLocation>
<evidence type="ECO:0000313" key="2">
    <source>
        <dbReference type="Proteomes" id="UP001239169"/>
    </source>
</evidence>
<organism evidence="1 2">
    <name type="scientific">Paraclostridium bifermentans</name>
    <name type="common">Clostridium bifermentans</name>
    <dbReference type="NCBI Taxonomy" id="1490"/>
    <lineage>
        <taxon>Bacteria</taxon>
        <taxon>Bacillati</taxon>
        <taxon>Bacillota</taxon>
        <taxon>Clostridia</taxon>
        <taxon>Peptostreptococcales</taxon>
        <taxon>Peptostreptococcaceae</taxon>
        <taxon>Paraclostridium</taxon>
    </lineage>
</organism>
<proteinExistence type="predicted"/>
<reference evidence="1 2" key="1">
    <citation type="submission" date="2023-04" db="EMBL/GenBank/DDBJ databases">
        <title>Bacteria Genome Submission.</title>
        <authorList>
            <person name="Isaac P."/>
        </authorList>
    </citation>
    <scope>NUCLEOTIDE SEQUENCE [LARGE SCALE GENOMIC DNA]</scope>
    <source>
        <strain evidence="1 2">SampleS7P1</strain>
        <plasmid evidence="1 2">unnamed1</plasmid>
    </source>
</reference>
<dbReference type="EMBL" id="CP124686">
    <property type="protein sequence ID" value="WGX77368.1"/>
    <property type="molecule type" value="Genomic_DNA"/>
</dbReference>
<accession>A0ABY8R7W2</accession>
<sequence length="98" mass="11873">MNDTEIILLESKGYETDDRGHEKEVFEEIPIFADEKSIRSNEFYEAQRKGIKLDRMFVIKPYEYNYQTKIKYDNDIYTIERTYKKNTEELELICSKVK</sequence>
<name>A0ABY8R7W2_PARBF</name>
<dbReference type="Proteomes" id="UP001239169">
    <property type="component" value="Plasmid unnamed1"/>
</dbReference>
<dbReference type="InterPro" id="IPR008767">
    <property type="entry name" value="Phage_SPP1_head-tail_adaptor"/>
</dbReference>
<gene>
    <name evidence="1" type="ORF">QJS64_19365</name>
</gene>
<keyword evidence="1" id="KW-0614">Plasmid</keyword>
<dbReference type="NCBIfam" id="TIGR01563">
    <property type="entry name" value="gp16_SPP1"/>
    <property type="match status" value="1"/>
</dbReference>
<protein>
    <submittedName>
        <fullName evidence="1">Phage head closure protein</fullName>
    </submittedName>
</protein>
<evidence type="ECO:0000313" key="1">
    <source>
        <dbReference type="EMBL" id="WGX77368.1"/>
    </source>
</evidence>